<accession>W5M909</accession>
<organism evidence="4 5">
    <name type="scientific">Lepisosteus oculatus</name>
    <name type="common">Spotted gar</name>
    <dbReference type="NCBI Taxonomy" id="7918"/>
    <lineage>
        <taxon>Eukaryota</taxon>
        <taxon>Metazoa</taxon>
        <taxon>Chordata</taxon>
        <taxon>Craniata</taxon>
        <taxon>Vertebrata</taxon>
        <taxon>Euteleostomi</taxon>
        <taxon>Actinopterygii</taxon>
        <taxon>Neopterygii</taxon>
        <taxon>Holostei</taxon>
        <taxon>Semionotiformes</taxon>
        <taxon>Lepisosteidae</taxon>
        <taxon>Lepisosteus</taxon>
    </lineage>
</organism>
<evidence type="ECO:0000259" key="3">
    <source>
        <dbReference type="Pfam" id="PF23598"/>
    </source>
</evidence>
<dbReference type="InterPro" id="IPR001611">
    <property type="entry name" value="Leu-rich_rpt"/>
</dbReference>
<feature type="domain" description="Disease resistance R13L4/SHOC-2-like LRR" evidence="3">
    <location>
        <begin position="94"/>
        <end position="177"/>
    </location>
</feature>
<keyword evidence="2" id="KW-0677">Repeat</keyword>
<dbReference type="SUPFAM" id="SSF52058">
    <property type="entry name" value="L domain-like"/>
    <property type="match status" value="1"/>
</dbReference>
<dbReference type="SMART" id="SM00369">
    <property type="entry name" value="LRR_TYP"/>
    <property type="match status" value="4"/>
</dbReference>
<dbReference type="OMA" id="WIPPHEA"/>
<dbReference type="STRING" id="7918.ENSLOCP00000004868"/>
<dbReference type="Gene3D" id="3.80.10.10">
    <property type="entry name" value="Ribonuclease Inhibitor"/>
    <property type="match status" value="1"/>
</dbReference>
<dbReference type="InterPro" id="IPR055414">
    <property type="entry name" value="LRR_R13L4/SHOC2-like"/>
</dbReference>
<sequence>MGKGKKSAGPKGKKITLKIAKNSLKMTIDGKRRLDLSNMGITTFPKCILKLADVDELDLSRNMLKKIPDYIDKFQNLRWLDFHSNQIEQLPETIGQLQNLFYFNLCNNRLTSHTLPAEIGQLKSLRVLNLGMNNIECLPSSIAALKELQELGLFDNSFTTLPDTISKLPKLKKVNTKRNPLTKPGDDKDADPIKRVESLYLIHDNSLCKPCMKKCKDERDRLNKLRNSAPSQKKTNFSGLVTPNSTAQETQALWSL</sequence>
<dbReference type="InterPro" id="IPR003591">
    <property type="entry name" value="Leu-rich_rpt_typical-subtyp"/>
</dbReference>
<dbReference type="Bgee" id="ENSLOCG00000004077">
    <property type="expression patterns" value="Expressed in brain and 13 other cell types or tissues"/>
</dbReference>
<dbReference type="PANTHER" id="PTHR48051:SF42">
    <property type="entry name" value="LEUCINE-RICH REPEAT-CONTAINING PROTEIN 18-LIKE"/>
    <property type="match status" value="1"/>
</dbReference>
<dbReference type="Pfam" id="PF23598">
    <property type="entry name" value="LRR_14"/>
    <property type="match status" value="1"/>
</dbReference>
<dbReference type="PANTHER" id="PTHR48051">
    <property type="match status" value="1"/>
</dbReference>
<name>W5M909_LEPOC</name>
<keyword evidence="5" id="KW-1185">Reference proteome</keyword>
<dbReference type="Ensembl" id="ENSLOCT00000004876.1">
    <property type="protein sequence ID" value="ENSLOCP00000004868.1"/>
    <property type="gene ID" value="ENSLOCG00000004077.1"/>
</dbReference>
<dbReference type="AlphaFoldDB" id="W5M909"/>
<dbReference type="Proteomes" id="UP000018468">
    <property type="component" value="Linkage group LG5"/>
</dbReference>
<dbReference type="InterPro" id="IPR050216">
    <property type="entry name" value="LRR_domain-containing"/>
</dbReference>
<protein>
    <submittedName>
        <fullName evidence="4">Leucine rich repeat containing 18</fullName>
    </submittedName>
</protein>
<dbReference type="PROSITE" id="PS51450">
    <property type="entry name" value="LRR"/>
    <property type="match status" value="2"/>
</dbReference>
<dbReference type="EMBL" id="AHAT01025222">
    <property type="status" value="NOT_ANNOTATED_CDS"/>
    <property type="molecule type" value="Genomic_DNA"/>
</dbReference>
<dbReference type="InterPro" id="IPR032675">
    <property type="entry name" value="LRR_dom_sf"/>
</dbReference>
<dbReference type="InParanoid" id="W5M909"/>
<reference evidence="5" key="1">
    <citation type="submission" date="2011-12" db="EMBL/GenBank/DDBJ databases">
        <title>The Draft Genome of Lepisosteus oculatus.</title>
        <authorList>
            <consortium name="The Broad Institute Genome Assembly &amp; Analysis Group"/>
            <consortium name="Computational R&amp;D Group"/>
            <consortium name="and Sequencing Platform"/>
            <person name="Di Palma F."/>
            <person name="Alfoldi J."/>
            <person name="Johnson J."/>
            <person name="Berlin A."/>
            <person name="Gnerre S."/>
            <person name="Jaffe D."/>
            <person name="MacCallum I."/>
            <person name="Young S."/>
            <person name="Walker B.J."/>
            <person name="Lander E.S."/>
            <person name="Lindblad-Toh K."/>
        </authorList>
    </citation>
    <scope>NUCLEOTIDE SEQUENCE [LARGE SCALE GENOMIC DNA]</scope>
</reference>
<evidence type="ECO:0000256" key="2">
    <source>
        <dbReference type="ARBA" id="ARBA00022737"/>
    </source>
</evidence>
<proteinExistence type="predicted"/>
<dbReference type="HOGENOM" id="CLU_000288_18_15_1"/>
<dbReference type="GO" id="GO:0035556">
    <property type="term" value="P:intracellular signal transduction"/>
    <property type="evidence" value="ECO:0000318"/>
    <property type="project" value="GO_Central"/>
</dbReference>
<reference evidence="4" key="2">
    <citation type="submission" date="2025-08" db="UniProtKB">
        <authorList>
            <consortium name="Ensembl"/>
        </authorList>
    </citation>
    <scope>IDENTIFICATION</scope>
</reference>
<evidence type="ECO:0000256" key="1">
    <source>
        <dbReference type="ARBA" id="ARBA00022614"/>
    </source>
</evidence>
<reference evidence="4" key="3">
    <citation type="submission" date="2025-09" db="UniProtKB">
        <authorList>
            <consortium name="Ensembl"/>
        </authorList>
    </citation>
    <scope>IDENTIFICATION</scope>
</reference>
<dbReference type="GeneTree" id="ENSGT00940000156026"/>
<dbReference type="eggNOG" id="KOG0619">
    <property type="taxonomic scope" value="Eukaryota"/>
</dbReference>
<keyword evidence="1" id="KW-0433">Leucine-rich repeat</keyword>
<dbReference type="FunCoup" id="W5M909">
    <property type="interactions" value="893"/>
</dbReference>
<evidence type="ECO:0000313" key="4">
    <source>
        <dbReference type="Ensembl" id="ENSLOCP00000004868.1"/>
    </source>
</evidence>
<evidence type="ECO:0000313" key="5">
    <source>
        <dbReference type="Proteomes" id="UP000018468"/>
    </source>
</evidence>